<dbReference type="InterPro" id="IPR011701">
    <property type="entry name" value="MFS"/>
</dbReference>
<evidence type="ECO:0000256" key="6">
    <source>
        <dbReference type="SAM" id="MobiDB-lite"/>
    </source>
</evidence>
<dbReference type="PANTHER" id="PTHR23504">
    <property type="entry name" value="MAJOR FACILITATOR SUPERFAMILY DOMAIN-CONTAINING PROTEIN 10"/>
    <property type="match status" value="1"/>
</dbReference>
<comment type="subcellular location">
    <subcellularLocation>
        <location evidence="1">Membrane</location>
        <topology evidence="1">Multi-pass membrane protein</topology>
    </subcellularLocation>
</comment>
<evidence type="ECO:0000259" key="8">
    <source>
        <dbReference type="PROSITE" id="PS50850"/>
    </source>
</evidence>
<dbReference type="PRINTS" id="PR01035">
    <property type="entry name" value="TCRTETA"/>
</dbReference>
<feature type="region of interest" description="Disordered" evidence="6">
    <location>
        <begin position="1"/>
        <end position="30"/>
    </location>
</feature>
<keyword evidence="2" id="KW-0813">Transport</keyword>
<accession>A0A0D0DUK6</accession>
<dbReference type="AlphaFoldDB" id="A0A0D0DUK6"/>
<evidence type="ECO:0000256" key="7">
    <source>
        <dbReference type="SAM" id="Phobius"/>
    </source>
</evidence>
<dbReference type="PANTHER" id="PTHR23504:SF15">
    <property type="entry name" value="MAJOR FACILITATOR SUPERFAMILY (MFS) PROFILE DOMAIN-CONTAINING PROTEIN"/>
    <property type="match status" value="1"/>
</dbReference>
<dbReference type="Gene3D" id="1.20.1250.20">
    <property type="entry name" value="MFS general substrate transporter like domains"/>
    <property type="match status" value="1"/>
</dbReference>
<evidence type="ECO:0000256" key="3">
    <source>
        <dbReference type="ARBA" id="ARBA00022692"/>
    </source>
</evidence>
<dbReference type="InterPro" id="IPR001958">
    <property type="entry name" value="Tet-R_TetA/multi-R_MdtG-like"/>
</dbReference>
<evidence type="ECO:0000313" key="9">
    <source>
        <dbReference type="EMBL" id="KIK98033.1"/>
    </source>
</evidence>
<dbReference type="SUPFAM" id="SSF103473">
    <property type="entry name" value="MFS general substrate transporter"/>
    <property type="match status" value="1"/>
</dbReference>
<proteinExistence type="predicted"/>
<sequence length="494" mass="53228">MTQVVAPSSDSSQRCNEEEPLLHDSRDVPKKPTPLPKVQIMVLLLTSLIEPVAAQSIMPYINQLLSELDITGGDSRKVGYYAGLIESTFFVAQALTVLQWSRMSDRVGRKPVLLLGTLGLCISMLCFGLSRTFWGLILSRCVTGALNGNVGVMKSMLGELTDVTNRAQGFAFFPVIWSIGVVVGPVIGGSLSRPQDHFPRLFAGNFWGDYPYFLPCLVVAMLTTLTFMMVLFFLNETIPGTLLYKPRPAVVDGEATLSGGQYGAINKVYSGIPESQAIDGPVPLKSLFVPNILLPIACFGSLAILEMSLLGLQPLFYSTPIEHGGLGLSPVIIGFWMSCYGVVNGIFQGFFFAPIVSKLGPKTVIRMGSGAYVLIFGLFPIIHMIALRFGVVWSIWALLACQMSLTVIQSMSFSCVLMFITASAPNQKSLGAVNGLSQTISSALRAIGPAMATSMFAYSVQHDILGGYAVYLVMVAITLATSRFSAMLPAKPGK</sequence>
<gene>
    <name evidence="9" type="ORF">PAXRUDRAFT_824358</name>
</gene>
<dbReference type="CDD" id="cd17330">
    <property type="entry name" value="MFS_SLC46_TetA_like"/>
    <property type="match status" value="1"/>
</dbReference>
<evidence type="ECO:0000256" key="4">
    <source>
        <dbReference type="ARBA" id="ARBA00022989"/>
    </source>
</evidence>
<feature type="domain" description="Major facilitator superfamily (MFS) profile" evidence="8">
    <location>
        <begin position="39"/>
        <end position="493"/>
    </location>
</feature>
<dbReference type="InterPro" id="IPR020846">
    <property type="entry name" value="MFS_dom"/>
</dbReference>
<feature type="transmembrane region" description="Helical" evidence="7">
    <location>
        <begin position="395"/>
        <end position="422"/>
    </location>
</feature>
<evidence type="ECO:0000256" key="5">
    <source>
        <dbReference type="ARBA" id="ARBA00023136"/>
    </source>
</evidence>
<keyword evidence="10" id="KW-1185">Reference proteome</keyword>
<keyword evidence="3 7" id="KW-0812">Transmembrane</keyword>
<dbReference type="HOGENOM" id="CLU_001265_54_6_1"/>
<keyword evidence="4 7" id="KW-1133">Transmembrane helix</keyword>
<dbReference type="GO" id="GO:0022857">
    <property type="term" value="F:transmembrane transporter activity"/>
    <property type="evidence" value="ECO:0007669"/>
    <property type="project" value="InterPro"/>
</dbReference>
<feature type="transmembrane region" description="Helical" evidence="7">
    <location>
        <begin position="169"/>
        <end position="192"/>
    </location>
</feature>
<evidence type="ECO:0000256" key="1">
    <source>
        <dbReference type="ARBA" id="ARBA00004141"/>
    </source>
</evidence>
<evidence type="ECO:0000256" key="2">
    <source>
        <dbReference type="ARBA" id="ARBA00022448"/>
    </source>
</evidence>
<dbReference type="Pfam" id="PF07690">
    <property type="entry name" value="MFS_1"/>
    <property type="match status" value="1"/>
</dbReference>
<feature type="transmembrane region" description="Helical" evidence="7">
    <location>
        <begin position="212"/>
        <end position="234"/>
    </location>
</feature>
<feature type="transmembrane region" description="Helical" evidence="7">
    <location>
        <begin position="292"/>
        <end position="312"/>
    </location>
</feature>
<feature type="compositionally biased region" description="Polar residues" evidence="6">
    <location>
        <begin position="1"/>
        <end position="14"/>
    </location>
</feature>
<dbReference type="OrthoDB" id="419616at2759"/>
<feature type="transmembrane region" description="Helical" evidence="7">
    <location>
        <begin position="466"/>
        <end position="486"/>
    </location>
</feature>
<feature type="transmembrane region" description="Helical" evidence="7">
    <location>
        <begin position="369"/>
        <end position="389"/>
    </location>
</feature>
<reference evidence="9 10" key="1">
    <citation type="submission" date="2014-04" db="EMBL/GenBank/DDBJ databases">
        <authorList>
            <consortium name="DOE Joint Genome Institute"/>
            <person name="Kuo A."/>
            <person name="Kohler A."/>
            <person name="Jargeat P."/>
            <person name="Nagy L.G."/>
            <person name="Floudas D."/>
            <person name="Copeland A."/>
            <person name="Barry K.W."/>
            <person name="Cichocki N."/>
            <person name="Veneault-Fourrey C."/>
            <person name="LaButti K."/>
            <person name="Lindquist E.A."/>
            <person name="Lipzen A."/>
            <person name="Lundell T."/>
            <person name="Morin E."/>
            <person name="Murat C."/>
            <person name="Sun H."/>
            <person name="Tunlid A."/>
            <person name="Henrissat B."/>
            <person name="Grigoriev I.V."/>
            <person name="Hibbett D.S."/>
            <person name="Martin F."/>
            <person name="Nordberg H.P."/>
            <person name="Cantor M.N."/>
            <person name="Hua S.X."/>
        </authorList>
    </citation>
    <scope>NUCLEOTIDE SEQUENCE [LARGE SCALE GENOMIC DNA]</scope>
    <source>
        <strain evidence="9 10">Ve08.2h10</strain>
    </source>
</reference>
<feature type="compositionally biased region" description="Basic and acidic residues" evidence="6">
    <location>
        <begin position="15"/>
        <end position="30"/>
    </location>
</feature>
<name>A0A0D0DUK6_9AGAM</name>
<dbReference type="EMBL" id="KN824910">
    <property type="protein sequence ID" value="KIK98033.1"/>
    <property type="molecule type" value="Genomic_DNA"/>
</dbReference>
<keyword evidence="5 7" id="KW-0472">Membrane</keyword>
<dbReference type="Proteomes" id="UP000054538">
    <property type="component" value="Unassembled WGS sequence"/>
</dbReference>
<dbReference type="InParanoid" id="A0A0D0DUK6"/>
<reference evidence="10" key="2">
    <citation type="submission" date="2015-01" db="EMBL/GenBank/DDBJ databases">
        <title>Evolutionary Origins and Diversification of the Mycorrhizal Mutualists.</title>
        <authorList>
            <consortium name="DOE Joint Genome Institute"/>
            <consortium name="Mycorrhizal Genomics Consortium"/>
            <person name="Kohler A."/>
            <person name="Kuo A."/>
            <person name="Nagy L.G."/>
            <person name="Floudas D."/>
            <person name="Copeland A."/>
            <person name="Barry K.W."/>
            <person name="Cichocki N."/>
            <person name="Veneault-Fourrey C."/>
            <person name="LaButti K."/>
            <person name="Lindquist E.A."/>
            <person name="Lipzen A."/>
            <person name="Lundell T."/>
            <person name="Morin E."/>
            <person name="Murat C."/>
            <person name="Riley R."/>
            <person name="Ohm R."/>
            <person name="Sun H."/>
            <person name="Tunlid A."/>
            <person name="Henrissat B."/>
            <person name="Grigoriev I.V."/>
            <person name="Hibbett D.S."/>
            <person name="Martin F."/>
        </authorList>
    </citation>
    <scope>NUCLEOTIDE SEQUENCE [LARGE SCALE GENOMIC DNA]</scope>
    <source>
        <strain evidence="10">Ve08.2h10</strain>
    </source>
</reference>
<feature type="transmembrane region" description="Helical" evidence="7">
    <location>
        <begin position="78"/>
        <end position="100"/>
    </location>
</feature>
<feature type="transmembrane region" description="Helical" evidence="7">
    <location>
        <begin position="332"/>
        <end position="357"/>
    </location>
</feature>
<protein>
    <recommendedName>
        <fullName evidence="8">Major facilitator superfamily (MFS) profile domain-containing protein</fullName>
    </recommendedName>
</protein>
<dbReference type="GO" id="GO:0016020">
    <property type="term" value="C:membrane"/>
    <property type="evidence" value="ECO:0007669"/>
    <property type="project" value="UniProtKB-SubCell"/>
</dbReference>
<dbReference type="InterPro" id="IPR036259">
    <property type="entry name" value="MFS_trans_sf"/>
</dbReference>
<organism evidence="9 10">
    <name type="scientific">Paxillus rubicundulus Ve08.2h10</name>
    <dbReference type="NCBI Taxonomy" id="930991"/>
    <lineage>
        <taxon>Eukaryota</taxon>
        <taxon>Fungi</taxon>
        <taxon>Dikarya</taxon>
        <taxon>Basidiomycota</taxon>
        <taxon>Agaricomycotina</taxon>
        <taxon>Agaricomycetes</taxon>
        <taxon>Agaricomycetidae</taxon>
        <taxon>Boletales</taxon>
        <taxon>Paxilineae</taxon>
        <taxon>Paxillaceae</taxon>
        <taxon>Paxillus</taxon>
    </lineage>
</organism>
<feature type="transmembrane region" description="Helical" evidence="7">
    <location>
        <begin position="112"/>
        <end position="130"/>
    </location>
</feature>
<evidence type="ECO:0000313" key="10">
    <source>
        <dbReference type="Proteomes" id="UP000054538"/>
    </source>
</evidence>
<dbReference type="PROSITE" id="PS50850">
    <property type="entry name" value="MFS"/>
    <property type="match status" value="1"/>
</dbReference>